<proteinExistence type="predicted"/>
<dbReference type="InterPro" id="IPR013685">
    <property type="entry name" value="POTRA_FtsQ_type"/>
</dbReference>
<dbReference type="Pfam" id="PF03799">
    <property type="entry name" value="FtsQ_DivIB_C"/>
    <property type="match status" value="1"/>
</dbReference>
<evidence type="ECO:0000259" key="10">
    <source>
        <dbReference type="PROSITE" id="PS51779"/>
    </source>
</evidence>
<feature type="compositionally biased region" description="Basic and acidic residues" evidence="8">
    <location>
        <begin position="1"/>
        <end position="11"/>
    </location>
</feature>
<dbReference type="RefSeq" id="WP_204393983.1">
    <property type="nucleotide sequence ID" value="NZ_JAFBBW010000001.1"/>
</dbReference>
<dbReference type="InterPro" id="IPR034746">
    <property type="entry name" value="POTRA"/>
</dbReference>
<evidence type="ECO:0000256" key="2">
    <source>
        <dbReference type="ARBA" id="ARBA00022475"/>
    </source>
</evidence>
<dbReference type="Proteomes" id="UP001595960">
    <property type="component" value="Unassembled WGS sequence"/>
</dbReference>
<dbReference type="PANTHER" id="PTHR37820:SF1">
    <property type="entry name" value="CELL DIVISION PROTEIN FTSQ"/>
    <property type="match status" value="1"/>
</dbReference>
<feature type="transmembrane region" description="Helical" evidence="9">
    <location>
        <begin position="136"/>
        <end position="157"/>
    </location>
</feature>
<feature type="region of interest" description="Disordered" evidence="8">
    <location>
        <begin position="1"/>
        <end position="119"/>
    </location>
</feature>
<protein>
    <submittedName>
        <fullName evidence="11">FtsQ-type POTRA domain-containing protein</fullName>
    </submittedName>
</protein>
<evidence type="ECO:0000256" key="1">
    <source>
        <dbReference type="ARBA" id="ARBA00004370"/>
    </source>
</evidence>
<keyword evidence="3" id="KW-0132">Cell division</keyword>
<keyword evidence="6 9" id="KW-0472">Membrane</keyword>
<reference evidence="12" key="1">
    <citation type="journal article" date="2019" name="Int. J. Syst. Evol. Microbiol.">
        <title>The Global Catalogue of Microorganisms (GCM) 10K type strain sequencing project: providing services to taxonomists for standard genome sequencing and annotation.</title>
        <authorList>
            <consortium name="The Broad Institute Genomics Platform"/>
            <consortium name="The Broad Institute Genome Sequencing Center for Infectious Disease"/>
            <person name="Wu L."/>
            <person name="Ma J."/>
        </authorList>
    </citation>
    <scope>NUCLEOTIDE SEQUENCE [LARGE SCALE GENOMIC DNA]</scope>
    <source>
        <strain evidence="12">CGMCC 1.12192</strain>
    </source>
</reference>
<dbReference type="InterPro" id="IPR005548">
    <property type="entry name" value="Cell_div_FtsQ/DivIB_C"/>
</dbReference>
<evidence type="ECO:0000256" key="6">
    <source>
        <dbReference type="ARBA" id="ARBA00023136"/>
    </source>
</evidence>
<dbReference type="Gene3D" id="3.10.20.310">
    <property type="entry name" value="membrane protein fhac"/>
    <property type="match status" value="1"/>
</dbReference>
<keyword evidence="4 9" id="KW-0812">Transmembrane</keyword>
<dbReference type="PANTHER" id="PTHR37820">
    <property type="entry name" value="CELL DIVISION PROTEIN DIVIB"/>
    <property type="match status" value="1"/>
</dbReference>
<accession>A0ABV9RAD7</accession>
<name>A0ABV9RAD7_9MICO</name>
<keyword evidence="7" id="KW-0131">Cell cycle</keyword>
<gene>
    <name evidence="11" type="ORF">ACFPER_17040</name>
</gene>
<evidence type="ECO:0000256" key="8">
    <source>
        <dbReference type="SAM" id="MobiDB-lite"/>
    </source>
</evidence>
<comment type="caution">
    <text evidence="11">The sequence shown here is derived from an EMBL/GenBank/DDBJ whole genome shotgun (WGS) entry which is preliminary data.</text>
</comment>
<feature type="compositionally biased region" description="Low complexity" evidence="8">
    <location>
        <begin position="28"/>
        <end position="43"/>
    </location>
</feature>
<evidence type="ECO:0000256" key="3">
    <source>
        <dbReference type="ARBA" id="ARBA00022618"/>
    </source>
</evidence>
<evidence type="ECO:0000256" key="4">
    <source>
        <dbReference type="ARBA" id="ARBA00022692"/>
    </source>
</evidence>
<evidence type="ECO:0000313" key="11">
    <source>
        <dbReference type="EMBL" id="MFC4830504.1"/>
    </source>
</evidence>
<keyword evidence="12" id="KW-1185">Reference proteome</keyword>
<organism evidence="11 12">
    <name type="scientific">Agromyces aurantiacus</name>
    <dbReference type="NCBI Taxonomy" id="165814"/>
    <lineage>
        <taxon>Bacteria</taxon>
        <taxon>Bacillati</taxon>
        <taxon>Actinomycetota</taxon>
        <taxon>Actinomycetes</taxon>
        <taxon>Micrococcales</taxon>
        <taxon>Microbacteriaceae</taxon>
        <taxon>Agromyces</taxon>
    </lineage>
</organism>
<dbReference type="InterPro" id="IPR050487">
    <property type="entry name" value="FtsQ_DivIB"/>
</dbReference>
<keyword evidence="5 9" id="KW-1133">Transmembrane helix</keyword>
<evidence type="ECO:0000256" key="7">
    <source>
        <dbReference type="ARBA" id="ARBA00023306"/>
    </source>
</evidence>
<keyword evidence="2" id="KW-1003">Cell membrane</keyword>
<dbReference type="PROSITE" id="PS51779">
    <property type="entry name" value="POTRA"/>
    <property type="match status" value="1"/>
</dbReference>
<evidence type="ECO:0000256" key="9">
    <source>
        <dbReference type="SAM" id="Phobius"/>
    </source>
</evidence>
<evidence type="ECO:0000256" key="5">
    <source>
        <dbReference type="ARBA" id="ARBA00022989"/>
    </source>
</evidence>
<dbReference type="Pfam" id="PF08478">
    <property type="entry name" value="POTRA_1"/>
    <property type="match status" value="1"/>
</dbReference>
<feature type="domain" description="POTRA" evidence="10">
    <location>
        <begin position="161"/>
        <end position="229"/>
    </location>
</feature>
<evidence type="ECO:0000313" key="12">
    <source>
        <dbReference type="Proteomes" id="UP001595960"/>
    </source>
</evidence>
<sequence>MKRPQGFDRARPARSAAQVPAQAPPASRPGSAAGEARAGSAKRGAARADAPRSGRGEATAPTEPIRLPVEEPAASATAAATSAAAPPGPAAAGGARETPGDERAARRSLAAAERERRRYERQEVRRFTRRSRMRRIAWLTGIGSVVGLAVLAVVVAYSPLMALREVRVEGASRIPAADIQAAFDDRIGTPLPLVSTDEVRETLSGFALIETYSTETVPPGTLVIRIVERTPVGVVEGSSGFTSVDAAGVVIDRTDERPEGLPLITVDGGLGGDAFRSVGAVLRSLPADLLARVTDVTAETPDDVRLDLVEGATVLWGSDEDSALKSTVLVRLMAAAPPDSVGRYDVSAPLSPVTQ</sequence>
<comment type="subcellular location">
    <subcellularLocation>
        <location evidence="1">Membrane</location>
    </subcellularLocation>
</comment>
<feature type="compositionally biased region" description="Low complexity" evidence="8">
    <location>
        <begin position="72"/>
        <end position="95"/>
    </location>
</feature>
<dbReference type="EMBL" id="JBHSJC010000002">
    <property type="protein sequence ID" value="MFC4830504.1"/>
    <property type="molecule type" value="Genomic_DNA"/>
</dbReference>